<dbReference type="KEGG" id="dps:DP2345"/>
<sequence length="127" mass="13827">MMIKSPDHGLPPALAKGGSIPPFEPHAAPAQLLILTLVSASTKVANGLLSSQLAVRPDLPTRQLHSVRATERGTMKTGVQHLALSPFPIVPEYYSTIAFVCVPFLRDGQKNQISFTMIRCYFVGFPR</sequence>
<evidence type="ECO:0000313" key="2">
    <source>
        <dbReference type="Proteomes" id="UP000000602"/>
    </source>
</evidence>
<evidence type="ECO:0000313" key="1">
    <source>
        <dbReference type="EMBL" id="CAG37074.1"/>
    </source>
</evidence>
<dbReference type="HOGENOM" id="CLU_1967024_0_0_7"/>
<dbReference type="STRING" id="177439.DP2345"/>
<name>Q6AKQ1_DESPS</name>
<keyword evidence="2" id="KW-1185">Reference proteome</keyword>
<dbReference type="EMBL" id="CR522870">
    <property type="protein sequence ID" value="CAG37074.1"/>
    <property type="molecule type" value="Genomic_DNA"/>
</dbReference>
<proteinExistence type="predicted"/>
<reference evidence="2" key="1">
    <citation type="journal article" date="2004" name="Environ. Microbiol.">
        <title>The genome of Desulfotalea psychrophila, a sulfate-reducing bacterium from permanently cold Arctic sediments.</title>
        <authorList>
            <person name="Rabus R."/>
            <person name="Ruepp A."/>
            <person name="Frickey T."/>
            <person name="Rattei T."/>
            <person name="Fartmann B."/>
            <person name="Stark M."/>
            <person name="Bauer M."/>
            <person name="Zibat A."/>
            <person name="Lombardot T."/>
            <person name="Becker I."/>
            <person name="Amann J."/>
            <person name="Gellner K."/>
            <person name="Teeling H."/>
            <person name="Leuschner W.D."/>
            <person name="Gloeckner F.-O."/>
            <person name="Lupas A.N."/>
            <person name="Amann R."/>
            <person name="Klenk H.-P."/>
        </authorList>
    </citation>
    <scope>NUCLEOTIDE SEQUENCE [LARGE SCALE GENOMIC DNA]</scope>
    <source>
        <strain evidence="2">DSM 12343 / LSv54</strain>
    </source>
</reference>
<gene>
    <name evidence="1" type="ordered locus">DP2345</name>
</gene>
<organism evidence="1 2">
    <name type="scientific">Desulfotalea psychrophila (strain LSv54 / DSM 12343)</name>
    <dbReference type="NCBI Taxonomy" id="177439"/>
    <lineage>
        <taxon>Bacteria</taxon>
        <taxon>Pseudomonadati</taxon>
        <taxon>Thermodesulfobacteriota</taxon>
        <taxon>Desulfobulbia</taxon>
        <taxon>Desulfobulbales</taxon>
        <taxon>Desulfocapsaceae</taxon>
        <taxon>Desulfotalea</taxon>
    </lineage>
</organism>
<dbReference type="AlphaFoldDB" id="Q6AKQ1"/>
<accession>Q6AKQ1</accession>
<protein>
    <submittedName>
        <fullName evidence="1">Uncharacterized protein</fullName>
    </submittedName>
</protein>
<dbReference type="Proteomes" id="UP000000602">
    <property type="component" value="Chromosome"/>
</dbReference>